<sequence length="766" mass="85502">MQMRDRRPLLAGDAANRERALASTPKKEARPQLQEEPPQDGPLKTSLTWILFFLVILGGPLGIIYYFTPFFVVENLGCRVVDRLWGDDVARAMEAGYQHYRDAPPRFPSLEYNKTMLWGTYEPGLLFAMKTRTPRPVYVGLAWYDEAGLHPVRHRVADVLSLERRRGGRDGVISDEKTDDFEALWALHDGVYYGRLYVQDGPAKLQVEFLKSPSGDSWHVRTHGQLDGAEPVEFLVYVVNGGGDALEPEPTPADTSWDAQIKSEFEDAEGRREGFSLRIHDDNNPVFAATPWRVDGWTSAEDDFLRDVNFRSLPPGAQTYKTGPAGVEGPQPRRDGVAPHNVMLFRKRYASDFRVELSMRHALHLGAGGQDATERRPFTAASEALTTCQLTNAFRSREKQVLLQMRQMFTPWRAGSHLSLKLFINRARRLLSGALGAWGFWYGRYLYVDPGVAAALEAQGKATTVQSDDQLRTTASDVSAFGAVASRLGSSYGDMTLTGYHLLFLMRWNREWTKEAIASWLVGAQDANSGFIPHLATFTAAARASAPPSARYESLTSAAPPTLLLTLSQLLRSDEAAASEKEFFELLLPPLRRWRSWFHETQSSEDGALSLEALVAAAAEHGAVNSTPPRYRWRPRDGDRLPSSGMPDYPRPACPGQHGREAHVDLFSWVALLSSIVSDVELRLGLAETVPRRLWPGWLDAVHWDARRQRYADRGGCPADSFSPYAGYANLYPLLLGIIDDKARALRVVELASSELMTQYGMMSVS</sequence>
<dbReference type="InterPro" id="IPR004888">
    <property type="entry name" value="Glycoside_hydrolase_63"/>
</dbReference>
<dbReference type="Proteomes" id="UP000284403">
    <property type="component" value="Unassembled WGS sequence"/>
</dbReference>
<feature type="region of interest" description="Disordered" evidence="13">
    <location>
        <begin position="315"/>
        <end position="335"/>
    </location>
</feature>
<evidence type="ECO:0000256" key="10">
    <source>
        <dbReference type="ARBA" id="ARBA00023295"/>
    </source>
</evidence>
<feature type="domain" description="Glycosyl hydrolase family 63 C-terminal" evidence="14">
    <location>
        <begin position="424"/>
        <end position="766"/>
    </location>
</feature>
<dbReference type="InterPro" id="IPR031335">
    <property type="entry name" value="Glyco_hydro_63_C"/>
</dbReference>
<dbReference type="InterPro" id="IPR008928">
    <property type="entry name" value="6-hairpin_glycosidase_sf"/>
</dbReference>
<dbReference type="GO" id="GO:0009311">
    <property type="term" value="P:oligosaccharide metabolic process"/>
    <property type="evidence" value="ECO:0007669"/>
    <property type="project" value="UniProtKB-UniRule"/>
</dbReference>
<keyword evidence="5 12" id="KW-0256">Endoplasmic reticulum</keyword>
<keyword evidence="7 12" id="KW-1133">Transmembrane helix</keyword>
<dbReference type="Gene3D" id="1.50.10.10">
    <property type="match status" value="1"/>
</dbReference>
<dbReference type="GeneID" id="40318844"/>
<feature type="compositionally biased region" description="Basic and acidic residues" evidence="13">
    <location>
        <begin position="15"/>
        <end position="30"/>
    </location>
</feature>
<dbReference type="OrthoDB" id="410058at2759"/>
<dbReference type="Gene3D" id="2.70.98.110">
    <property type="entry name" value="Glycosyl hydrolase family 63, N-terminal domain"/>
    <property type="match status" value="1"/>
</dbReference>
<gene>
    <name evidence="16" type="ORF">Tco025E_05233</name>
</gene>
<keyword evidence="17" id="KW-1185">Reference proteome</keyword>
<dbReference type="EC" id="3.2.1.106" evidence="11 12"/>
<keyword evidence="6" id="KW-0735">Signal-anchor</keyword>
<evidence type="ECO:0000256" key="7">
    <source>
        <dbReference type="ARBA" id="ARBA00022989"/>
    </source>
</evidence>
<dbReference type="PANTHER" id="PTHR10412">
    <property type="entry name" value="MANNOSYL-OLIGOSACCHARIDE GLUCOSIDASE"/>
    <property type="match status" value="1"/>
</dbReference>
<evidence type="ECO:0000259" key="14">
    <source>
        <dbReference type="Pfam" id="PF03200"/>
    </source>
</evidence>
<evidence type="ECO:0000256" key="2">
    <source>
        <dbReference type="ARBA" id="ARBA00010833"/>
    </source>
</evidence>
<keyword evidence="9" id="KW-0325">Glycoprotein</keyword>
<dbReference type="EMBL" id="MKKU01000298">
    <property type="protein sequence ID" value="RNF16307.1"/>
    <property type="molecule type" value="Genomic_DNA"/>
</dbReference>
<evidence type="ECO:0000256" key="8">
    <source>
        <dbReference type="ARBA" id="ARBA00023136"/>
    </source>
</evidence>
<dbReference type="InterPro" id="IPR038518">
    <property type="entry name" value="Glyco_hydro_63N_sf"/>
</dbReference>
<protein>
    <recommendedName>
        <fullName evidence="11 12">Mannosyl-oligosaccharide glucosidase</fullName>
        <ecNumber evidence="11 12">3.2.1.106</ecNumber>
    </recommendedName>
</protein>
<dbReference type="SUPFAM" id="SSF48208">
    <property type="entry name" value="Six-hairpin glycosidases"/>
    <property type="match status" value="1"/>
</dbReference>
<comment type="subcellular location">
    <subcellularLocation>
        <location evidence="1 12">Endoplasmic reticulum membrane</location>
        <topology evidence="1 12">Single-pass type II membrane protein</topology>
    </subcellularLocation>
</comment>
<dbReference type="GO" id="GO:0006487">
    <property type="term" value="P:protein N-linked glycosylation"/>
    <property type="evidence" value="ECO:0007669"/>
    <property type="project" value="UniProtKB-UniRule"/>
</dbReference>
<evidence type="ECO:0000256" key="13">
    <source>
        <dbReference type="SAM" id="MobiDB-lite"/>
    </source>
</evidence>
<evidence type="ECO:0000256" key="4">
    <source>
        <dbReference type="ARBA" id="ARBA00022801"/>
    </source>
</evidence>
<evidence type="ECO:0000259" key="15">
    <source>
        <dbReference type="Pfam" id="PF16923"/>
    </source>
</evidence>
<accession>A0A422PF15</accession>
<evidence type="ECO:0000256" key="3">
    <source>
        <dbReference type="ARBA" id="ARBA00022692"/>
    </source>
</evidence>
<evidence type="ECO:0000256" key="6">
    <source>
        <dbReference type="ARBA" id="ARBA00022968"/>
    </source>
</evidence>
<evidence type="ECO:0000256" key="11">
    <source>
        <dbReference type="ARBA" id="ARBA00038888"/>
    </source>
</evidence>
<dbReference type="Pfam" id="PF03200">
    <property type="entry name" value="Glyco_hydro_63"/>
    <property type="match status" value="1"/>
</dbReference>
<name>A0A422PF15_9TRYP</name>
<dbReference type="Pfam" id="PF16923">
    <property type="entry name" value="Glyco_hydro_63N"/>
    <property type="match status" value="1"/>
</dbReference>
<evidence type="ECO:0000313" key="16">
    <source>
        <dbReference type="EMBL" id="RNF16307.1"/>
    </source>
</evidence>
<evidence type="ECO:0000256" key="1">
    <source>
        <dbReference type="ARBA" id="ARBA00004648"/>
    </source>
</evidence>
<comment type="function">
    <text evidence="12">Cleaves the distal alpha 1,2-linked glucose residue from the Glc(3)Man(9)GlcNAc(2) oligosaccharide precursor.</text>
</comment>
<evidence type="ECO:0000256" key="5">
    <source>
        <dbReference type="ARBA" id="ARBA00022824"/>
    </source>
</evidence>
<reference evidence="16 17" key="1">
    <citation type="journal article" date="2018" name="BMC Genomics">
        <title>Genomic comparison of Trypanosoma conorhini and Trypanosoma rangeli to Trypanosoma cruzi strains of high and low virulence.</title>
        <authorList>
            <person name="Bradwell K.R."/>
            <person name="Koparde V.N."/>
            <person name="Matveyev A.V."/>
            <person name="Serrano M.G."/>
            <person name="Alves J.M."/>
            <person name="Parikh H."/>
            <person name="Huang B."/>
            <person name="Lee V."/>
            <person name="Espinosa-Alvarez O."/>
            <person name="Ortiz P.A."/>
            <person name="Costa-Martins A.G."/>
            <person name="Teixeira M.M."/>
            <person name="Buck G.A."/>
        </authorList>
    </citation>
    <scope>NUCLEOTIDE SEQUENCE [LARGE SCALE GENOMIC DNA]</scope>
    <source>
        <strain evidence="16 17">025E</strain>
    </source>
</reference>
<evidence type="ECO:0000256" key="9">
    <source>
        <dbReference type="ARBA" id="ARBA00023180"/>
    </source>
</evidence>
<comment type="caution">
    <text evidence="16">The sequence shown here is derived from an EMBL/GenBank/DDBJ whole genome shotgun (WGS) entry which is preliminary data.</text>
</comment>
<organism evidence="16 17">
    <name type="scientific">Trypanosoma conorhini</name>
    <dbReference type="NCBI Taxonomy" id="83891"/>
    <lineage>
        <taxon>Eukaryota</taxon>
        <taxon>Discoba</taxon>
        <taxon>Euglenozoa</taxon>
        <taxon>Kinetoplastea</taxon>
        <taxon>Metakinetoplastina</taxon>
        <taxon>Trypanosomatida</taxon>
        <taxon>Trypanosomatidae</taxon>
        <taxon>Trypanosoma</taxon>
    </lineage>
</organism>
<dbReference type="PANTHER" id="PTHR10412:SF11">
    <property type="entry name" value="MANNOSYL-OLIGOSACCHARIDE GLUCOSIDASE"/>
    <property type="match status" value="1"/>
</dbReference>
<keyword evidence="4 12" id="KW-0378">Hydrolase</keyword>
<dbReference type="InterPro" id="IPR031631">
    <property type="entry name" value="Glyco_hydro_63N"/>
</dbReference>
<dbReference type="RefSeq" id="XP_029227762.1">
    <property type="nucleotide sequence ID" value="XM_029372134.1"/>
</dbReference>
<comment type="similarity">
    <text evidence="2 12">Belongs to the glycosyl hydrolase 63 family.</text>
</comment>
<dbReference type="InterPro" id="IPR012341">
    <property type="entry name" value="6hp_glycosidase-like_sf"/>
</dbReference>
<keyword evidence="8 12" id="KW-0472">Membrane</keyword>
<feature type="region of interest" description="Disordered" evidence="13">
    <location>
        <begin position="1"/>
        <end position="41"/>
    </location>
</feature>
<dbReference type="GO" id="GO:0005789">
    <property type="term" value="C:endoplasmic reticulum membrane"/>
    <property type="evidence" value="ECO:0007669"/>
    <property type="project" value="UniProtKB-SubCell"/>
</dbReference>
<evidence type="ECO:0000256" key="12">
    <source>
        <dbReference type="RuleBase" id="RU368089"/>
    </source>
</evidence>
<dbReference type="GO" id="GO:0004573">
    <property type="term" value="F:Glc3Man9GlcNAc2 oligosaccharide glucosidase activity"/>
    <property type="evidence" value="ECO:0007669"/>
    <property type="project" value="UniProtKB-UniRule"/>
</dbReference>
<feature type="non-terminal residue" evidence="16">
    <location>
        <position position="766"/>
    </location>
</feature>
<comment type="catalytic activity">
    <reaction evidence="12">
        <text>N(4)-(alpha-D-Glc-(1-&gt;2)-alpha-D-Glc-(1-&gt;3)-alpha-D-Glc-(1-&gt;3)-alpha-D-Man-(1-&gt;2)-alpha-D-Man-(1-&gt;2)-alpha-D-Man-(1-&gt;3)-[alpha-D-Man-(1-&gt;2)-alpha-D-Man-(1-&gt;3)-[alpha-D-Man-(1-&gt;2)-alpha-D-Man-(1-&gt;6)]-alpha-D-Man-(1-&gt;6)]-beta-D-Man-(1-&gt;4)-beta-D-GlcNAc-(1-&gt;4)-beta-D-GlcNAc)-L-asparaginyl-[protein] + H2O = N(4)-(alpha-D-Glc-(1-&gt;3)-alpha-D-Glc-(1-&gt;3)-alpha-D-Man-(1-&gt;2)-alpha-D-Man-(1-&gt;2)-alpha-D-Man-(1-&gt;3)-[alpha-D-Man-(1-&gt;2)-alpha-D-Man-(1-&gt;3)-[alpha-D-Man-(1-&gt;2)-alpha-D-Man-(1-&gt;6)]-alpha-D-Man-(1-&gt;6)]-beta-D-Man-(1-&gt;4)-beta-D-GlcNAc-(1-&gt;4)-beta-D-GlcNAc)-L-asparaginyl-[protein] + beta-D-glucose</text>
        <dbReference type="Rhea" id="RHEA:55988"/>
        <dbReference type="Rhea" id="RHEA-COMP:12806"/>
        <dbReference type="Rhea" id="RHEA-COMP:14355"/>
        <dbReference type="ChEBI" id="CHEBI:15377"/>
        <dbReference type="ChEBI" id="CHEBI:15903"/>
        <dbReference type="ChEBI" id="CHEBI:59082"/>
        <dbReference type="ChEBI" id="CHEBI:132537"/>
        <dbReference type="EC" id="3.2.1.106"/>
    </reaction>
</comment>
<dbReference type="AlphaFoldDB" id="A0A422PF15"/>
<feature type="domain" description="Glycosyl hydrolase family 63 N-terminal" evidence="15">
    <location>
        <begin position="115"/>
        <end position="155"/>
    </location>
</feature>
<evidence type="ECO:0000313" key="17">
    <source>
        <dbReference type="Proteomes" id="UP000284403"/>
    </source>
</evidence>
<keyword evidence="10 12" id="KW-0326">Glycosidase</keyword>
<keyword evidence="3 12" id="KW-0812">Transmembrane</keyword>
<feature type="transmembrane region" description="Helical" evidence="12">
    <location>
        <begin position="47"/>
        <end position="67"/>
    </location>
</feature>
<proteinExistence type="inferred from homology"/>